<dbReference type="CDD" id="cd03360">
    <property type="entry name" value="LbH_AT_putative"/>
    <property type="match status" value="1"/>
</dbReference>
<dbReference type="RefSeq" id="WP_148381555.1">
    <property type="nucleotide sequence ID" value="NZ_VSKN01000029.1"/>
</dbReference>
<dbReference type="InterPro" id="IPR011004">
    <property type="entry name" value="Trimer_LpxA-like_sf"/>
</dbReference>
<dbReference type="InterPro" id="IPR050179">
    <property type="entry name" value="Trans_hexapeptide_repeat"/>
</dbReference>
<name>A0ABY3M7D9_9FLAO</name>
<dbReference type="Gene3D" id="3.40.50.20">
    <property type="match status" value="1"/>
</dbReference>
<comment type="caution">
    <text evidence="2">The sequence shown here is derived from an EMBL/GenBank/DDBJ whole genome shotgun (WGS) entry which is preliminary data.</text>
</comment>
<dbReference type="Proteomes" id="UP000323621">
    <property type="component" value="Unassembled WGS sequence"/>
</dbReference>
<dbReference type="InterPro" id="IPR020019">
    <property type="entry name" value="AcTrfase_PglD-like"/>
</dbReference>
<accession>A0ABY3M7D9</accession>
<gene>
    <name evidence="2" type="ORF">ES677_13935</name>
</gene>
<organism evidence="2 3">
    <name type="scientific">Bizionia gelidisalsuginis</name>
    <dbReference type="NCBI Taxonomy" id="291188"/>
    <lineage>
        <taxon>Bacteria</taxon>
        <taxon>Pseudomonadati</taxon>
        <taxon>Bacteroidota</taxon>
        <taxon>Flavobacteriia</taxon>
        <taxon>Flavobacteriales</taxon>
        <taxon>Flavobacteriaceae</taxon>
        <taxon>Bizionia</taxon>
    </lineage>
</organism>
<comment type="similarity">
    <text evidence="1">Belongs to the transferase hexapeptide repeat family.</text>
</comment>
<keyword evidence="3" id="KW-1185">Reference proteome</keyword>
<protein>
    <submittedName>
        <fullName evidence="2">Acetyltransferase</fullName>
    </submittedName>
</protein>
<reference evidence="2 3" key="1">
    <citation type="submission" date="2019-08" db="EMBL/GenBank/DDBJ databases">
        <title>Genomes of Antarctic Bizionia species.</title>
        <authorList>
            <person name="Bowman J.P."/>
        </authorList>
    </citation>
    <scope>NUCLEOTIDE SEQUENCE [LARGE SCALE GENOMIC DNA]</scope>
    <source>
        <strain evidence="2 3">IC164</strain>
    </source>
</reference>
<dbReference type="NCBIfam" id="TIGR03570">
    <property type="entry name" value="NeuD_NnaD"/>
    <property type="match status" value="1"/>
</dbReference>
<evidence type="ECO:0000313" key="2">
    <source>
        <dbReference type="EMBL" id="TYC08812.1"/>
    </source>
</evidence>
<dbReference type="SUPFAM" id="SSF51161">
    <property type="entry name" value="Trimeric LpxA-like enzymes"/>
    <property type="match status" value="1"/>
</dbReference>
<dbReference type="Gene3D" id="2.160.10.10">
    <property type="entry name" value="Hexapeptide repeat proteins"/>
    <property type="match status" value="1"/>
</dbReference>
<dbReference type="PANTHER" id="PTHR43300:SF7">
    <property type="entry name" value="UDP-N-ACETYLBACILLOSAMINE N-ACETYLTRANSFERASE"/>
    <property type="match status" value="1"/>
</dbReference>
<sequence length="216" mass="23806">MKKVILVGTGGHTAEVVEYIKYHNRLKPYELIEILGFIDENDKLYRHYEFTQPYLGIVENHKIRLDVHYMFCFGNMVYKEKLVTEFKTQNAKFLTFIHPTALIAETCKIGEGVLISHNASVGPMAVVGDFNILNSRCTIGHDTILGDFNFISPQVSLSGNTTVGHHNMFGVNSATIPGVSLGNNNTIGAGSIITKDIEVNSIVVGVPGVVIKIKKV</sequence>
<proteinExistence type="inferred from homology"/>
<evidence type="ECO:0000313" key="3">
    <source>
        <dbReference type="Proteomes" id="UP000323621"/>
    </source>
</evidence>
<dbReference type="PANTHER" id="PTHR43300">
    <property type="entry name" value="ACETYLTRANSFERASE"/>
    <property type="match status" value="1"/>
</dbReference>
<dbReference type="EMBL" id="VSKN01000029">
    <property type="protein sequence ID" value="TYC08812.1"/>
    <property type="molecule type" value="Genomic_DNA"/>
</dbReference>
<evidence type="ECO:0000256" key="1">
    <source>
        <dbReference type="ARBA" id="ARBA00007274"/>
    </source>
</evidence>